<keyword evidence="7" id="KW-1185">Reference proteome</keyword>
<evidence type="ECO:0000256" key="2">
    <source>
        <dbReference type="ARBA" id="ARBA00023125"/>
    </source>
</evidence>
<dbReference type="Gene3D" id="1.10.10.10">
    <property type="entry name" value="Winged helix-like DNA-binding domain superfamily/Winged helix DNA-binding domain"/>
    <property type="match status" value="1"/>
</dbReference>
<proteinExistence type="predicted"/>
<dbReference type="PROSITE" id="PS50042">
    <property type="entry name" value="CNMP_BINDING_3"/>
    <property type="match status" value="1"/>
</dbReference>
<dbReference type="OrthoDB" id="667966at2"/>
<dbReference type="STRING" id="1913578.LPB140_02740"/>
<dbReference type="PRINTS" id="PR00034">
    <property type="entry name" value="HTHCRP"/>
</dbReference>
<dbReference type="KEGG" id="sphl:LPB140_02740"/>
<dbReference type="InterPro" id="IPR012318">
    <property type="entry name" value="HTH_CRP"/>
</dbReference>
<dbReference type="InterPro" id="IPR050397">
    <property type="entry name" value="Env_Response_Regulators"/>
</dbReference>
<keyword evidence="3" id="KW-0804">Transcription</keyword>
<dbReference type="PROSITE" id="PS51063">
    <property type="entry name" value="HTH_CRP_2"/>
    <property type="match status" value="1"/>
</dbReference>
<evidence type="ECO:0000259" key="5">
    <source>
        <dbReference type="PROSITE" id="PS51063"/>
    </source>
</evidence>
<protein>
    <submittedName>
        <fullName evidence="6">Crp/Fnr family transcriptional regulator</fullName>
    </submittedName>
</protein>
<dbReference type="Gene3D" id="2.60.120.10">
    <property type="entry name" value="Jelly Rolls"/>
    <property type="match status" value="1"/>
</dbReference>
<feature type="domain" description="HTH crp-type" evidence="5">
    <location>
        <begin position="145"/>
        <end position="223"/>
    </location>
</feature>
<dbReference type="SMART" id="SM00419">
    <property type="entry name" value="HTH_CRP"/>
    <property type="match status" value="1"/>
</dbReference>
<dbReference type="InterPro" id="IPR036388">
    <property type="entry name" value="WH-like_DNA-bd_sf"/>
</dbReference>
<feature type="domain" description="Cyclic nucleotide-binding" evidence="4">
    <location>
        <begin position="14"/>
        <end position="131"/>
    </location>
</feature>
<evidence type="ECO:0000313" key="7">
    <source>
        <dbReference type="Proteomes" id="UP000242561"/>
    </source>
</evidence>
<dbReference type="PANTHER" id="PTHR24567:SF75">
    <property type="entry name" value="FUMARATE AND NITRATE REDUCTION REGULATORY PROTEIN"/>
    <property type="match status" value="1"/>
</dbReference>
<keyword evidence="1" id="KW-0805">Transcription regulation</keyword>
<dbReference type="SUPFAM" id="SSF46785">
    <property type="entry name" value="Winged helix' DNA-binding domain"/>
    <property type="match status" value="1"/>
</dbReference>
<dbReference type="SMART" id="SM00100">
    <property type="entry name" value="cNMP"/>
    <property type="match status" value="1"/>
</dbReference>
<sequence length="230" mass="25425">MMDCSECVVRNRAICAGLNPDELAILSNMGHKKTLKAGDILLWEGEASVIVANILNGVLKLSTNNENGDEQIVGILFESEFVGRPFGTKNPFTITAVTDTKLCVFGRSDFEQFSASHPDLQQKLLEQSLNGLDQTRHWLAMLGHKSASAKIATFLLVLSERLAANNCKSEAFLDDFILPFDRQQIANILGLTIETTSRQLSRMRNDGVIDLPTRRKVVINDRYAMEALAG</sequence>
<accession>A0A1L3J9X1</accession>
<dbReference type="GO" id="GO:0003677">
    <property type="term" value="F:DNA binding"/>
    <property type="evidence" value="ECO:0007669"/>
    <property type="project" value="UniProtKB-KW"/>
</dbReference>
<evidence type="ECO:0000256" key="3">
    <source>
        <dbReference type="ARBA" id="ARBA00023163"/>
    </source>
</evidence>
<dbReference type="Proteomes" id="UP000242561">
    <property type="component" value="Chromosome"/>
</dbReference>
<dbReference type="InterPro" id="IPR036390">
    <property type="entry name" value="WH_DNA-bd_sf"/>
</dbReference>
<dbReference type="CDD" id="cd00092">
    <property type="entry name" value="HTH_CRP"/>
    <property type="match status" value="1"/>
</dbReference>
<evidence type="ECO:0000259" key="4">
    <source>
        <dbReference type="PROSITE" id="PS50042"/>
    </source>
</evidence>
<dbReference type="RefSeq" id="WP_072558568.1">
    <property type="nucleotide sequence ID" value="NZ_CP018154.1"/>
</dbReference>
<dbReference type="AlphaFoldDB" id="A0A1L3J9X1"/>
<organism evidence="6 7">
    <name type="scientific">Sphingorhabdus lutea</name>
    <dbReference type="NCBI Taxonomy" id="1913578"/>
    <lineage>
        <taxon>Bacteria</taxon>
        <taxon>Pseudomonadati</taxon>
        <taxon>Pseudomonadota</taxon>
        <taxon>Alphaproteobacteria</taxon>
        <taxon>Sphingomonadales</taxon>
        <taxon>Sphingomonadaceae</taxon>
        <taxon>Sphingorhabdus</taxon>
    </lineage>
</organism>
<keyword evidence="2" id="KW-0238">DNA-binding</keyword>
<dbReference type="GO" id="GO:0003700">
    <property type="term" value="F:DNA-binding transcription factor activity"/>
    <property type="evidence" value="ECO:0007669"/>
    <property type="project" value="TreeGrafter"/>
</dbReference>
<dbReference type="InterPro" id="IPR018490">
    <property type="entry name" value="cNMP-bd_dom_sf"/>
</dbReference>
<dbReference type="Pfam" id="PF13545">
    <property type="entry name" value="HTH_Crp_2"/>
    <property type="match status" value="1"/>
</dbReference>
<evidence type="ECO:0000313" key="6">
    <source>
        <dbReference type="EMBL" id="APG61921.1"/>
    </source>
</evidence>
<dbReference type="PANTHER" id="PTHR24567">
    <property type="entry name" value="CRP FAMILY TRANSCRIPTIONAL REGULATORY PROTEIN"/>
    <property type="match status" value="1"/>
</dbReference>
<evidence type="ECO:0000256" key="1">
    <source>
        <dbReference type="ARBA" id="ARBA00023015"/>
    </source>
</evidence>
<dbReference type="CDD" id="cd00038">
    <property type="entry name" value="CAP_ED"/>
    <property type="match status" value="1"/>
</dbReference>
<dbReference type="InterPro" id="IPR000595">
    <property type="entry name" value="cNMP-bd_dom"/>
</dbReference>
<gene>
    <name evidence="6" type="ORF">LPB140_02740</name>
</gene>
<dbReference type="GO" id="GO:0005829">
    <property type="term" value="C:cytosol"/>
    <property type="evidence" value="ECO:0007669"/>
    <property type="project" value="TreeGrafter"/>
</dbReference>
<dbReference type="InterPro" id="IPR014710">
    <property type="entry name" value="RmlC-like_jellyroll"/>
</dbReference>
<dbReference type="EMBL" id="CP018154">
    <property type="protein sequence ID" value="APG61921.1"/>
    <property type="molecule type" value="Genomic_DNA"/>
</dbReference>
<reference evidence="6 7" key="1">
    <citation type="submission" date="2016-11" db="EMBL/GenBank/DDBJ databases">
        <title>Sphingorhabdus sp. LPB0140, isolated from marine environment.</title>
        <authorList>
            <person name="Kim E."/>
            <person name="Yi H."/>
        </authorList>
    </citation>
    <scope>NUCLEOTIDE SEQUENCE [LARGE SCALE GENOMIC DNA]</scope>
    <source>
        <strain evidence="6 7">LPB0140</strain>
    </source>
</reference>
<dbReference type="SUPFAM" id="SSF51206">
    <property type="entry name" value="cAMP-binding domain-like"/>
    <property type="match status" value="1"/>
</dbReference>
<dbReference type="Pfam" id="PF00027">
    <property type="entry name" value="cNMP_binding"/>
    <property type="match status" value="1"/>
</dbReference>
<name>A0A1L3J9X1_9SPHN</name>